<feature type="domain" description="MaoC-like" evidence="2">
    <location>
        <begin position="27"/>
        <end position="130"/>
    </location>
</feature>
<evidence type="ECO:0000313" key="3">
    <source>
        <dbReference type="EMBL" id="QDC25635.1"/>
    </source>
</evidence>
<dbReference type="Proteomes" id="UP000314616">
    <property type="component" value="Chromosome"/>
</dbReference>
<gene>
    <name evidence="3" type="ORF">FE374_14375</name>
</gene>
<dbReference type="SUPFAM" id="SSF54637">
    <property type="entry name" value="Thioesterase/thiol ester dehydrase-isomerase"/>
    <property type="match status" value="1"/>
</dbReference>
<evidence type="ECO:0000256" key="1">
    <source>
        <dbReference type="ARBA" id="ARBA00005254"/>
    </source>
</evidence>
<dbReference type="RefSeq" id="WP_139929885.1">
    <property type="nucleotide sequence ID" value="NZ_CP040915.1"/>
</dbReference>
<dbReference type="KEGG" id="gyu:FE374_14375"/>
<evidence type="ECO:0000259" key="2">
    <source>
        <dbReference type="Pfam" id="PF01575"/>
    </source>
</evidence>
<organism evidence="3 4">
    <name type="scientific">Georgenia yuyongxinii</name>
    <dbReference type="NCBI Taxonomy" id="2589797"/>
    <lineage>
        <taxon>Bacteria</taxon>
        <taxon>Bacillati</taxon>
        <taxon>Actinomycetota</taxon>
        <taxon>Actinomycetes</taxon>
        <taxon>Micrococcales</taxon>
        <taxon>Bogoriellaceae</taxon>
        <taxon>Georgenia</taxon>
    </lineage>
</organism>
<dbReference type="AlphaFoldDB" id="A0A5B8C8D6"/>
<dbReference type="CDD" id="cd03449">
    <property type="entry name" value="R_hydratase"/>
    <property type="match status" value="1"/>
</dbReference>
<name>A0A5B8C8D6_9MICO</name>
<reference evidence="3 4" key="1">
    <citation type="submission" date="2019-05" db="EMBL/GenBank/DDBJ databases">
        <title>Georgenia *** sp. nov., and Georgenia *** sp. nov., isolated from the intestinal contents of plateau pika (Ochotona curzoniae) in the Qinghai-Tibet plateau of China.</title>
        <authorList>
            <person name="Tian Z."/>
        </authorList>
    </citation>
    <scope>NUCLEOTIDE SEQUENCE [LARGE SCALE GENOMIC DNA]</scope>
    <source>
        <strain evidence="3 4">Z443</strain>
    </source>
</reference>
<accession>A0A5B8C8D6</accession>
<proteinExistence type="inferred from homology"/>
<dbReference type="PANTHER" id="PTHR43437:SF3">
    <property type="entry name" value="HYDROXYACYL-THIOESTER DEHYDRATASE TYPE 2, MITOCHONDRIAL"/>
    <property type="match status" value="1"/>
</dbReference>
<dbReference type="InterPro" id="IPR050965">
    <property type="entry name" value="UPF0336/Enoyl-CoA_hydratase"/>
</dbReference>
<dbReference type="Gene3D" id="3.10.129.10">
    <property type="entry name" value="Hotdog Thioesterase"/>
    <property type="match status" value="1"/>
</dbReference>
<dbReference type="GO" id="GO:0019171">
    <property type="term" value="F:(3R)-hydroxyacyl-[acyl-carrier-protein] dehydratase activity"/>
    <property type="evidence" value="ECO:0007669"/>
    <property type="project" value="TreeGrafter"/>
</dbReference>
<evidence type="ECO:0000313" key="4">
    <source>
        <dbReference type="Proteomes" id="UP000314616"/>
    </source>
</evidence>
<dbReference type="EMBL" id="CP040915">
    <property type="protein sequence ID" value="QDC25635.1"/>
    <property type="molecule type" value="Genomic_DNA"/>
</dbReference>
<dbReference type="InterPro" id="IPR002539">
    <property type="entry name" value="MaoC-like_dom"/>
</dbReference>
<comment type="similarity">
    <text evidence="1">Belongs to the enoyl-CoA hydratase/isomerase family.</text>
</comment>
<dbReference type="GO" id="GO:0006633">
    <property type="term" value="P:fatty acid biosynthetic process"/>
    <property type="evidence" value="ECO:0007669"/>
    <property type="project" value="TreeGrafter"/>
</dbReference>
<dbReference type="PANTHER" id="PTHR43437">
    <property type="entry name" value="HYDROXYACYL-THIOESTER DEHYDRATASE TYPE 2, MITOCHONDRIAL-RELATED"/>
    <property type="match status" value="1"/>
</dbReference>
<dbReference type="Pfam" id="PF01575">
    <property type="entry name" value="MaoC_dehydratas"/>
    <property type="match status" value="1"/>
</dbReference>
<dbReference type="OrthoDB" id="9801735at2"/>
<protein>
    <submittedName>
        <fullName evidence="3">MaoC family dehydratase</fullName>
    </submittedName>
</protein>
<sequence>MTETSTRAIGWEGTRLGMPQVGASASITKTLGAHEVELFSEMTGDYNPLHVDEAAAKASRFGALITQGGVTSGLLNAVVAEKLPGPGTVFLSVSWSFKRPTYFGETMTATVTVTKVREDKPICTVQTTVTNADGEVCIEGEAVTFTVTLD</sequence>
<dbReference type="InterPro" id="IPR029069">
    <property type="entry name" value="HotDog_dom_sf"/>
</dbReference>